<reference evidence="1 2" key="1">
    <citation type="submission" date="2017-02" db="EMBL/GenBank/DDBJ databases">
        <title>Genomes of Trichoderma spp. with biocontrol activity.</title>
        <authorList>
            <person name="Gardiner D."/>
            <person name="Kazan K."/>
            <person name="Vos C."/>
            <person name="Harvey P."/>
        </authorList>
    </citation>
    <scope>NUCLEOTIDE SEQUENCE [LARGE SCALE GENOMIC DNA]</scope>
    <source>
        <strain evidence="1 2">Tr1</strain>
    </source>
</reference>
<evidence type="ECO:0000313" key="1">
    <source>
        <dbReference type="EMBL" id="PNP60284.1"/>
    </source>
</evidence>
<name>A0A2K0UR80_TRIHA</name>
<proteinExistence type="predicted"/>
<dbReference type="Proteomes" id="UP000236290">
    <property type="component" value="Unassembled WGS sequence"/>
</dbReference>
<organism evidence="1 2">
    <name type="scientific">Trichoderma harzianum</name>
    <name type="common">Hypocrea lixii</name>
    <dbReference type="NCBI Taxonomy" id="5544"/>
    <lineage>
        <taxon>Eukaryota</taxon>
        <taxon>Fungi</taxon>
        <taxon>Dikarya</taxon>
        <taxon>Ascomycota</taxon>
        <taxon>Pezizomycotina</taxon>
        <taxon>Sordariomycetes</taxon>
        <taxon>Hypocreomycetidae</taxon>
        <taxon>Hypocreales</taxon>
        <taxon>Hypocreaceae</taxon>
        <taxon>Trichoderma</taxon>
    </lineage>
</organism>
<comment type="caution">
    <text evidence="1">The sequence shown here is derived from an EMBL/GenBank/DDBJ whole genome shotgun (WGS) entry which is preliminary data.</text>
</comment>
<dbReference type="EMBL" id="MTYI01000004">
    <property type="protein sequence ID" value="PNP60284.1"/>
    <property type="molecule type" value="Genomic_DNA"/>
</dbReference>
<dbReference type="AlphaFoldDB" id="A0A2K0UR80"/>
<evidence type="ECO:0000313" key="2">
    <source>
        <dbReference type="Proteomes" id="UP000236290"/>
    </source>
</evidence>
<protein>
    <submittedName>
        <fullName evidence="1">Uncharacterized protein</fullName>
    </submittedName>
</protein>
<accession>A0A2K0UR80</accession>
<sequence length="54" mass="5916">MFERNMHKSYAFQVMLVLAGSSQMSDLKPPIGGNYVMGVQPLGSDPGTSKRLSR</sequence>
<gene>
    <name evidence="1" type="ORF">THARTR1_00308</name>
</gene>